<dbReference type="EMBL" id="BKCP01000002">
    <property type="protein sequence ID" value="GER25272.1"/>
    <property type="molecule type" value="Genomic_DNA"/>
</dbReference>
<evidence type="ECO:0000256" key="1">
    <source>
        <dbReference type="SAM" id="MobiDB-lite"/>
    </source>
</evidence>
<dbReference type="AlphaFoldDB" id="A0A5A7NXU9"/>
<dbReference type="Proteomes" id="UP000325081">
    <property type="component" value="Unassembled WGS sequence"/>
</dbReference>
<sequence>MNCANYVRGKATGRGRGQNLPRNTTGNEFVMVRRVESHPTQGRSSCGGRESEVTKLTAQVGESHDAFESRRKKYIRDTGSYIRGRKALQKKNDELKGNIADLSTQVDKGKDAPAKGNWPLNYSEFQAKQKFEADMDACTAINICWFLRRMESDALSLEDFRLILQVNARRHQLENDLEQLVAKPDSDEAKLLRTRVDRDLT</sequence>
<organism evidence="2 3">
    <name type="scientific">Striga asiatica</name>
    <name type="common">Asiatic witchweed</name>
    <name type="synonym">Buchnera asiatica</name>
    <dbReference type="NCBI Taxonomy" id="4170"/>
    <lineage>
        <taxon>Eukaryota</taxon>
        <taxon>Viridiplantae</taxon>
        <taxon>Streptophyta</taxon>
        <taxon>Embryophyta</taxon>
        <taxon>Tracheophyta</taxon>
        <taxon>Spermatophyta</taxon>
        <taxon>Magnoliopsida</taxon>
        <taxon>eudicotyledons</taxon>
        <taxon>Gunneridae</taxon>
        <taxon>Pentapetalae</taxon>
        <taxon>asterids</taxon>
        <taxon>lamiids</taxon>
        <taxon>Lamiales</taxon>
        <taxon>Orobanchaceae</taxon>
        <taxon>Buchnereae</taxon>
        <taxon>Striga</taxon>
    </lineage>
</organism>
<evidence type="ECO:0000313" key="2">
    <source>
        <dbReference type="EMBL" id="GER25272.1"/>
    </source>
</evidence>
<protein>
    <submittedName>
        <fullName evidence="2">Transposase IS3/IS911</fullName>
    </submittedName>
</protein>
<name>A0A5A7NXU9_STRAF</name>
<gene>
    <name evidence="2" type="ORF">STAS_00842</name>
</gene>
<feature type="region of interest" description="Disordered" evidence="1">
    <location>
        <begin position="1"/>
        <end position="25"/>
    </location>
</feature>
<comment type="caution">
    <text evidence="2">The sequence shown here is derived from an EMBL/GenBank/DDBJ whole genome shotgun (WGS) entry which is preliminary data.</text>
</comment>
<reference evidence="3" key="1">
    <citation type="journal article" date="2019" name="Curr. Biol.">
        <title>Genome Sequence of Striga asiatica Provides Insight into the Evolution of Plant Parasitism.</title>
        <authorList>
            <person name="Yoshida S."/>
            <person name="Kim S."/>
            <person name="Wafula E.K."/>
            <person name="Tanskanen J."/>
            <person name="Kim Y.M."/>
            <person name="Honaas L."/>
            <person name="Yang Z."/>
            <person name="Spallek T."/>
            <person name="Conn C.E."/>
            <person name="Ichihashi Y."/>
            <person name="Cheong K."/>
            <person name="Cui S."/>
            <person name="Der J.P."/>
            <person name="Gundlach H."/>
            <person name="Jiao Y."/>
            <person name="Hori C."/>
            <person name="Ishida J.K."/>
            <person name="Kasahara H."/>
            <person name="Kiba T."/>
            <person name="Kim M.S."/>
            <person name="Koo N."/>
            <person name="Laohavisit A."/>
            <person name="Lee Y.H."/>
            <person name="Lumba S."/>
            <person name="McCourt P."/>
            <person name="Mortimer J.C."/>
            <person name="Mutuku J.M."/>
            <person name="Nomura T."/>
            <person name="Sasaki-Sekimoto Y."/>
            <person name="Seto Y."/>
            <person name="Wang Y."/>
            <person name="Wakatake T."/>
            <person name="Sakakibara H."/>
            <person name="Demura T."/>
            <person name="Yamaguchi S."/>
            <person name="Yoneyama K."/>
            <person name="Manabe R.I."/>
            <person name="Nelson D.C."/>
            <person name="Schulman A.H."/>
            <person name="Timko M.P."/>
            <person name="dePamphilis C.W."/>
            <person name="Choi D."/>
            <person name="Shirasu K."/>
        </authorList>
    </citation>
    <scope>NUCLEOTIDE SEQUENCE [LARGE SCALE GENOMIC DNA]</scope>
    <source>
        <strain evidence="3">cv. UVA1</strain>
    </source>
</reference>
<accession>A0A5A7NXU9</accession>
<evidence type="ECO:0000313" key="3">
    <source>
        <dbReference type="Proteomes" id="UP000325081"/>
    </source>
</evidence>
<proteinExistence type="predicted"/>
<keyword evidence="3" id="KW-1185">Reference proteome</keyword>